<feature type="transmembrane region" description="Helical" evidence="1">
    <location>
        <begin position="20"/>
        <end position="37"/>
    </location>
</feature>
<gene>
    <name evidence="4" type="ORF">AS031_01195</name>
</gene>
<sequence>MAKIIARESSGKNVRLDIQGLRAFAVIAVVLDHMVGWPSGGFVGVDIFFVISGFLITGLLLREHDKTGTISFPSFYKRRIKRILPAATLVIVVTVAVSSYLFTSARATATLWDGVWATFFAANWNMAAQGTDYFQMAGPISPLQHYWSLSVEEQFYFVWPWIMLLIFFLGGRRAQWDKRAAHRAVGIAMIIIVTASFAWAVIETSTNPTVAYFSTLSRTWELGVGALLAVFAGVAAKMPGRARTPLAWLGLLGIVASVFLISTEAAFPAPWAALPVLATALVILAGTGGEARYLFLLTNRVSGYIGDISYSLYLWHFPVIILLAAIMPGKTPEYFIAAVALMTFTSTCSYHLLEDPIRRSRWLNGKGQEDKLARSRRRADELKRLSTPALVFLTILTVSCAGLALYNSRPVPVSAAAVPVAPVASPGATAAAGPATLQTALTAKINASLAVSEWPDNLTPSLDALDDKAWAPETWRDNCLSVTEKNWGTCTYGSEDAAKTAIVLGDSMAASWMPAIRGALEPQGYRIEMYTLSGCPTFVVTLTKESAQQCNDHRAKTIQMVNDRKPDLLITANLDAIGRIAGAPSGPATQTTYDIWTNAGVEFFKQVSTLDRVIMIGVPPRGPNLNECVTAVNKPQDCTEKIPGFWENVTAAEQKAVGTASRTQKNIDYIVTRDWFCTAQGCPPFIGNNPVRVDGIHPVGAYVETLGPIMAEAIKASEAPAG</sequence>
<dbReference type="InterPro" id="IPR050879">
    <property type="entry name" value="Acyltransferase_3"/>
</dbReference>
<evidence type="ECO:0000259" key="2">
    <source>
        <dbReference type="Pfam" id="PF01757"/>
    </source>
</evidence>
<feature type="transmembrane region" description="Helical" evidence="1">
    <location>
        <begin position="385"/>
        <end position="406"/>
    </location>
</feature>
<protein>
    <recommendedName>
        <fullName evidence="6">Acyltransferase</fullName>
    </recommendedName>
</protein>
<feature type="domain" description="Acyltransferase 3" evidence="2">
    <location>
        <begin position="17"/>
        <end position="347"/>
    </location>
</feature>
<evidence type="ECO:0008006" key="6">
    <source>
        <dbReference type="Google" id="ProtNLM"/>
    </source>
</evidence>
<feature type="transmembrane region" description="Helical" evidence="1">
    <location>
        <begin position="43"/>
        <end position="62"/>
    </location>
</feature>
<dbReference type="Proteomes" id="UP000053199">
    <property type="component" value="Unassembled WGS sequence"/>
</dbReference>
<dbReference type="PANTHER" id="PTHR23028:SF53">
    <property type="entry name" value="ACYL_TRANSF_3 DOMAIN-CONTAINING PROTEIN"/>
    <property type="match status" value="1"/>
</dbReference>
<dbReference type="Pfam" id="PF01757">
    <property type="entry name" value="Acyl_transf_3"/>
    <property type="match status" value="1"/>
</dbReference>
<comment type="caution">
    <text evidence="4">The sequence shown here is derived from an EMBL/GenBank/DDBJ whole genome shotgun (WGS) entry which is preliminary data.</text>
</comment>
<dbReference type="OrthoDB" id="3404679at2"/>
<proteinExistence type="predicted"/>
<keyword evidence="5" id="KW-1185">Reference proteome</keyword>
<dbReference type="EMBL" id="LNQM01000001">
    <property type="protein sequence ID" value="KSU78696.1"/>
    <property type="molecule type" value="Genomic_DNA"/>
</dbReference>
<dbReference type="InterPro" id="IPR002656">
    <property type="entry name" value="Acyl_transf_3_dom"/>
</dbReference>
<name>A0A0V8IVJ2_9MICC</name>
<feature type="transmembrane region" description="Helical" evidence="1">
    <location>
        <begin position="269"/>
        <end position="289"/>
    </location>
</feature>
<keyword evidence="1" id="KW-1133">Transmembrane helix</keyword>
<reference evidence="4 5" key="1">
    <citation type="journal article" date="2014" name="Arch. Microbiol.">
        <title>Arthrobacter enclensis sp. nov., isolated from sediment sample.</title>
        <authorList>
            <person name="Dastager S.G."/>
            <person name="Liu Q."/>
            <person name="Tang S.K."/>
            <person name="Krishnamurthi S."/>
            <person name="Lee J.C."/>
            <person name="Li W.J."/>
        </authorList>
    </citation>
    <scope>NUCLEOTIDE SEQUENCE [LARGE SCALE GENOMIC DNA]</scope>
    <source>
        <strain evidence="4 5">NIO-1008</strain>
    </source>
</reference>
<dbReference type="GO" id="GO:0009103">
    <property type="term" value="P:lipopolysaccharide biosynthetic process"/>
    <property type="evidence" value="ECO:0007669"/>
    <property type="project" value="TreeGrafter"/>
</dbReference>
<feature type="transmembrane region" description="Helical" evidence="1">
    <location>
        <begin position="334"/>
        <end position="353"/>
    </location>
</feature>
<evidence type="ECO:0000313" key="5">
    <source>
        <dbReference type="Proteomes" id="UP000053199"/>
    </source>
</evidence>
<accession>A0A0V8IVJ2</accession>
<evidence type="ECO:0000259" key="3">
    <source>
        <dbReference type="Pfam" id="PF19040"/>
    </source>
</evidence>
<dbReference type="GO" id="GO:0016747">
    <property type="term" value="F:acyltransferase activity, transferring groups other than amino-acyl groups"/>
    <property type="evidence" value="ECO:0007669"/>
    <property type="project" value="InterPro"/>
</dbReference>
<dbReference type="RefSeq" id="WP_058266323.1">
    <property type="nucleotide sequence ID" value="NZ_FMAZ01000001.1"/>
</dbReference>
<dbReference type="PANTHER" id="PTHR23028">
    <property type="entry name" value="ACETYLTRANSFERASE"/>
    <property type="match status" value="1"/>
</dbReference>
<feature type="transmembrane region" description="Helical" evidence="1">
    <location>
        <begin position="83"/>
        <end position="102"/>
    </location>
</feature>
<keyword evidence="1" id="KW-0812">Transmembrane</keyword>
<organism evidence="4 5">
    <name type="scientific">Pseudarthrobacter enclensis</name>
    <dbReference type="NCBI Taxonomy" id="993070"/>
    <lineage>
        <taxon>Bacteria</taxon>
        <taxon>Bacillati</taxon>
        <taxon>Actinomycetota</taxon>
        <taxon>Actinomycetes</taxon>
        <taxon>Micrococcales</taxon>
        <taxon>Micrococcaceae</taxon>
        <taxon>Pseudarthrobacter</taxon>
    </lineage>
</organism>
<feature type="transmembrane region" description="Helical" evidence="1">
    <location>
        <begin position="310"/>
        <end position="328"/>
    </location>
</feature>
<keyword evidence="1" id="KW-0472">Membrane</keyword>
<feature type="transmembrane region" description="Helical" evidence="1">
    <location>
        <begin position="184"/>
        <end position="202"/>
    </location>
</feature>
<feature type="transmembrane region" description="Helical" evidence="1">
    <location>
        <begin position="246"/>
        <end position="263"/>
    </location>
</feature>
<evidence type="ECO:0000313" key="4">
    <source>
        <dbReference type="EMBL" id="KSU78696.1"/>
    </source>
</evidence>
<feature type="transmembrane region" description="Helical" evidence="1">
    <location>
        <begin position="155"/>
        <end position="172"/>
    </location>
</feature>
<dbReference type="InterPro" id="IPR043968">
    <property type="entry name" value="SGNH"/>
</dbReference>
<feature type="transmembrane region" description="Helical" evidence="1">
    <location>
        <begin position="222"/>
        <end position="239"/>
    </location>
</feature>
<evidence type="ECO:0000256" key="1">
    <source>
        <dbReference type="SAM" id="Phobius"/>
    </source>
</evidence>
<dbReference type="AlphaFoldDB" id="A0A0V8IVJ2"/>
<dbReference type="Pfam" id="PF19040">
    <property type="entry name" value="SGNH"/>
    <property type="match status" value="1"/>
</dbReference>
<feature type="domain" description="SGNH" evidence="3">
    <location>
        <begin position="486"/>
        <end position="711"/>
    </location>
</feature>
<dbReference type="GO" id="GO:0016020">
    <property type="term" value="C:membrane"/>
    <property type="evidence" value="ECO:0007669"/>
    <property type="project" value="TreeGrafter"/>
</dbReference>